<accession>A0A1X0NZJ0</accession>
<dbReference type="Pfam" id="PF05380">
    <property type="entry name" value="Peptidase_A17"/>
    <property type="match status" value="1"/>
</dbReference>
<comment type="caution">
    <text evidence="1">The sequence shown here is derived from an EMBL/GenBank/DDBJ whole genome shotgun (WGS) entry which is preliminary data.</text>
</comment>
<sequence length="109" mass="13004">MFRLLRAYRYFYRQVSGGADWDAPVPYIHPKVLDELSRISNELIKNQWWRIDPPRHADYNNDSYDIVAYTDASREGWGAVVHFQFTGEVTTLQQRFVTHHQRPFYKGQP</sequence>
<protein>
    <submittedName>
        <fullName evidence="1">TATE DNA transposon protein</fullName>
    </submittedName>
</protein>
<keyword evidence="2" id="KW-1185">Reference proteome</keyword>
<reference evidence="1 2" key="1">
    <citation type="submission" date="2017-03" db="EMBL/GenBank/DDBJ databases">
        <title>An alternative strategy for trypanosome survival in the mammalian bloodstream revealed through genome and transcriptome analysis of the ubiquitous bovine parasite Trypanosoma (Megatrypanum) theileri.</title>
        <authorList>
            <person name="Kelly S."/>
            <person name="Ivens A."/>
            <person name="Mott A."/>
            <person name="O'Neill E."/>
            <person name="Emms D."/>
            <person name="Macleod O."/>
            <person name="Voorheis P."/>
            <person name="Matthews J."/>
            <person name="Matthews K."/>
            <person name="Carrington M."/>
        </authorList>
    </citation>
    <scope>NUCLEOTIDE SEQUENCE [LARGE SCALE GENOMIC DNA]</scope>
    <source>
        <strain evidence="1">Edinburgh</strain>
    </source>
</reference>
<dbReference type="VEuPathDB" id="TriTrypDB:TM35_000102790"/>
<dbReference type="AlphaFoldDB" id="A0A1X0NZJ0"/>
<name>A0A1X0NZJ0_9TRYP</name>
<organism evidence="1 2">
    <name type="scientific">Trypanosoma theileri</name>
    <dbReference type="NCBI Taxonomy" id="67003"/>
    <lineage>
        <taxon>Eukaryota</taxon>
        <taxon>Discoba</taxon>
        <taxon>Euglenozoa</taxon>
        <taxon>Kinetoplastea</taxon>
        <taxon>Metakinetoplastina</taxon>
        <taxon>Trypanosomatida</taxon>
        <taxon>Trypanosomatidae</taxon>
        <taxon>Trypanosoma</taxon>
    </lineage>
</organism>
<dbReference type="RefSeq" id="XP_028884077.1">
    <property type="nucleotide sequence ID" value="XM_029024770.1"/>
</dbReference>
<dbReference type="EMBL" id="NBCO01000010">
    <property type="protein sequence ID" value="ORC90011.1"/>
    <property type="molecule type" value="Genomic_DNA"/>
</dbReference>
<feature type="non-terminal residue" evidence="1">
    <location>
        <position position="109"/>
    </location>
</feature>
<evidence type="ECO:0000313" key="1">
    <source>
        <dbReference type="EMBL" id="ORC90011.1"/>
    </source>
</evidence>
<proteinExistence type="predicted"/>
<gene>
    <name evidence="1" type="ORF">TM35_000102790</name>
</gene>
<dbReference type="Proteomes" id="UP000192257">
    <property type="component" value="Unassembled WGS sequence"/>
</dbReference>
<evidence type="ECO:0000313" key="2">
    <source>
        <dbReference type="Proteomes" id="UP000192257"/>
    </source>
</evidence>
<dbReference type="InterPro" id="IPR008042">
    <property type="entry name" value="Retrotrans_Pao"/>
</dbReference>
<dbReference type="GeneID" id="39984550"/>